<gene>
    <name evidence="2" type="ORF">GCM10010260_47690</name>
</gene>
<comment type="caution">
    <text evidence="2">The sequence shown here is derived from an EMBL/GenBank/DDBJ whole genome shotgun (WGS) entry which is preliminary data.</text>
</comment>
<feature type="region of interest" description="Disordered" evidence="1">
    <location>
        <begin position="1"/>
        <end position="43"/>
    </location>
</feature>
<evidence type="ECO:0000313" key="2">
    <source>
        <dbReference type="EMBL" id="GGV04918.1"/>
    </source>
</evidence>
<keyword evidence="3" id="KW-1185">Reference proteome</keyword>
<feature type="region of interest" description="Disordered" evidence="1">
    <location>
        <begin position="61"/>
        <end position="80"/>
    </location>
</feature>
<dbReference type="AlphaFoldDB" id="A0A918IFK5"/>
<accession>A0A918IFK5</accession>
<reference evidence="2" key="2">
    <citation type="submission" date="2020-09" db="EMBL/GenBank/DDBJ databases">
        <authorList>
            <person name="Sun Q."/>
            <person name="Ohkuma M."/>
        </authorList>
    </citation>
    <scope>NUCLEOTIDE SEQUENCE</scope>
    <source>
        <strain evidence="2">JCM 4369</strain>
    </source>
</reference>
<proteinExistence type="predicted"/>
<organism evidence="2 3">
    <name type="scientific">Streptomyces filipinensis</name>
    <dbReference type="NCBI Taxonomy" id="66887"/>
    <lineage>
        <taxon>Bacteria</taxon>
        <taxon>Bacillati</taxon>
        <taxon>Actinomycetota</taxon>
        <taxon>Actinomycetes</taxon>
        <taxon>Kitasatosporales</taxon>
        <taxon>Streptomycetaceae</taxon>
        <taxon>Streptomyces</taxon>
    </lineage>
</organism>
<sequence>MGGDPPSPLGVYTHSDAGSLLPGPGSKLPCHRSRGFHPPGTGFEGEPLAGAFDHVIAVDHHREPGTSPLDRTQPLGPSRGGGVWLHVVMGYAERPAG</sequence>
<dbReference type="Proteomes" id="UP000618795">
    <property type="component" value="Unassembled WGS sequence"/>
</dbReference>
<protein>
    <submittedName>
        <fullName evidence="2">Uncharacterized protein</fullName>
    </submittedName>
</protein>
<name>A0A918IFK5_9ACTN</name>
<dbReference type="EMBL" id="BMTD01000010">
    <property type="protein sequence ID" value="GGV04918.1"/>
    <property type="molecule type" value="Genomic_DNA"/>
</dbReference>
<evidence type="ECO:0000313" key="3">
    <source>
        <dbReference type="Proteomes" id="UP000618795"/>
    </source>
</evidence>
<evidence type="ECO:0000256" key="1">
    <source>
        <dbReference type="SAM" id="MobiDB-lite"/>
    </source>
</evidence>
<reference evidence="2" key="1">
    <citation type="journal article" date="2014" name="Int. J. Syst. Evol. Microbiol.">
        <title>Complete genome sequence of Corynebacterium casei LMG S-19264T (=DSM 44701T), isolated from a smear-ripened cheese.</title>
        <authorList>
            <consortium name="US DOE Joint Genome Institute (JGI-PGF)"/>
            <person name="Walter F."/>
            <person name="Albersmeier A."/>
            <person name="Kalinowski J."/>
            <person name="Ruckert C."/>
        </authorList>
    </citation>
    <scope>NUCLEOTIDE SEQUENCE</scope>
    <source>
        <strain evidence="2">JCM 4369</strain>
    </source>
</reference>